<protein>
    <submittedName>
        <fullName evidence="1">Uncharacterized protein</fullName>
    </submittedName>
</protein>
<reference evidence="1 2" key="1">
    <citation type="journal article" date="2015" name="Genome Announc.">
        <title>Next-Generation Whole-Genome Sequencing of Eight Strains of Bacillus cereus, Isolated from Food.</title>
        <authorList>
            <person name="Krawczyk A.O."/>
            <person name="de Jong A."/>
            <person name="Eijlander R.T."/>
            <person name="Berendsen E.M."/>
            <person name="Holsappel S."/>
            <person name="Wells-Bennik M.H."/>
            <person name="Kuipers O.P."/>
        </authorList>
    </citation>
    <scope>NUCLEOTIDE SEQUENCE [LARGE SCALE GENOMIC DNA]</scope>
    <source>
        <strain evidence="1 2">B4147</strain>
    </source>
</reference>
<comment type="caution">
    <text evidence="1">The sequence shown here is derived from an EMBL/GenBank/DDBJ whole genome shotgun (WGS) entry which is preliminary data.</text>
</comment>
<dbReference type="AlphaFoldDB" id="A0A0G8C2F1"/>
<name>A0A0G8C2F1_9BACI</name>
<proteinExistence type="predicted"/>
<reference evidence="2" key="2">
    <citation type="submission" date="2015-04" db="EMBL/GenBank/DDBJ databases">
        <title>Draft Genome Sequences of Eight Spore-Forming Food Isolates of Bacillus cereus Genome sequencing.</title>
        <authorList>
            <person name="Krawcyk A.O."/>
            <person name="de Jong A."/>
            <person name="Eijlander R.T."/>
            <person name="Berendsen E.M."/>
            <person name="Holsappel S."/>
            <person name="Wells-Bennik M."/>
            <person name="Kuipers O.P."/>
        </authorList>
    </citation>
    <scope>NUCLEOTIDE SEQUENCE [LARGE SCALE GENOMIC DNA]</scope>
    <source>
        <strain evidence="2">B4147</strain>
    </source>
</reference>
<accession>A0A0G8C2F1</accession>
<dbReference type="Proteomes" id="UP000035350">
    <property type="component" value="Unassembled WGS sequence"/>
</dbReference>
<sequence>MTITDSSGACFSTSIVGCSISVLRLVSSDNIVSSCSTLESTNSVCRMFLATTSLSCLASSIRSAIV</sequence>
<dbReference type="EMBL" id="LCYN01000029">
    <property type="protein sequence ID" value="KKZ93915.1"/>
    <property type="molecule type" value="Genomic_DNA"/>
</dbReference>
<gene>
    <name evidence="1" type="ORF">B4147_4854</name>
</gene>
<organism evidence="1 2">
    <name type="scientific">Bacillus wiedmannii</name>
    <dbReference type="NCBI Taxonomy" id="1890302"/>
    <lineage>
        <taxon>Bacteria</taxon>
        <taxon>Bacillati</taxon>
        <taxon>Bacillota</taxon>
        <taxon>Bacilli</taxon>
        <taxon>Bacillales</taxon>
        <taxon>Bacillaceae</taxon>
        <taxon>Bacillus</taxon>
        <taxon>Bacillus cereus group</taxon>
    </lineage>
</organism>
<evidence type="ECO:0000313" key="2">
    <source>
        <dbReference type="Proteomes" id="UP000035350"/>
    </source>
</evidence>
<evidence type="ECO:0000313" key="1">
    <source>
        <dbReference type="EMBL" id="KKZ93915.1"/>
    </source>
</evidence>